<feature type="transmembrane region" description="Helical" evidence="10">
    <location>
        <begin position="821"/>
        <end position="839"/>
    </location>
</feature>
<dbReference type="PROSITE" id="PS50893">
    <property type="entry name" value="ABC_TRANSPORTER_2"/>
    <property type="match status" value="1"/>
</dbReference>
<name>E3IVU1_PSEI1</name>
<feature type="transmembrane region" description="Helical" evidence="10">
    <location>
        <begin position="652"/>
        <end position="680"/>
    </location>
</feature>
<sequence>MPTAVLKISSEAGQVIVPTGQPRFIIGRARNADYVIADSRVSRQHLMIEETDYGWAVRDVSSNGTWFDGSRMLNTVEVRGETRFRLGTPTGPEVIILDELPSQRSPYDDPYSGDADMQTMLPNQTGYSPPRTSNRPTRPTRREDHDAGRRGTYNGQPAASPAADPAEVSGHTRLDREHERSNTYPLRQGTMTIGRARDNDVVITDLLASRHHASLTVRGPNVDLIDMDSANGTFHNGRRIQRAQVKQGDVIAVGHHVFQLEGNLLVEYVDSGDVSFEAEHLNVWAGEKQLMHDMTFRLPGRALLGVVGPSGAGKSTLLNALTGFRPADQGTVRYAGRDLYTEYDELRRRIGYVPQDDILHTTLTVRKALEFGAELRFPPDVTSAERSARVDEVLQELNLTSHANTVVSRLSGGQRKRTSVALELLTRPTLLYLDEPTSGLDPGMDLQVMQSLRKLADDGRTVVVVTHSVAQLDLCDYILVLAPGGYVAYFGPPQDALPFFGADGYPWVFLNLQENPGSESAARFRQSRHYVPASVTAPSARPAPEELPSIRQQSVFSQLFTLTRRTFAVIASDKGYLRLAIAFPFVLGVIPRAIGGNFVDTHDKFTPNSDAPTIFLIMVLCACFMGMSNSVREIVKERAIYQRERAIGLSRAAYVGSKVLVLIIITILQSIPFTVIGLIGRQPPSHLALGNTLLECLLAVFVVGFASGMVGLVISAMVDNADKTMPLLVIVTMIQLVFSAGIVPIAGKVGLEQVAVVSPARWGYAAMAADADFNAITRAGVQRPATSNGQVVPGKFVPVNPRAPIKDTLFQHTNKQYATDVAAGLVVSLAYIGITSLLLRRLDPKTGKKRKAAPSTT</sequence>
<dbReference type="Gene3D" id="2.60.200.20">
    <property type="match status" value="2"/>
</dbReference>
<evidence type="ECO:0000259" key="11">
    <source>
        <dbReference type="PROSITE" id="PS50006"/>
    </source>
</evidence>
<dbReference type="EMBL" id="CP002299">
    <property type="protein sequence ID" value="ADP83743.1"/>
    <property type="molecule type" value="Genomic_DNA"/>
</dbReference>
<evidence type="ECO:0000256" key="10">
    <source>
        <dbReference type="SAM" id="Phobius"/>
    </source>
</evidence>
<dbReference type="HOGENOM" id="CLU_012042_1_1_11"/>
<feature type="compositionally biased region" description="Low complexity" evidence="9">
    <location>
        <begin position="128"/>
        <end position="137"/>
    </location>
</feature>
<dbReference type="SUPFAM" id="SSF49879">
    <property type="entry name" value="SMAD/FHA domain"/>
    <property type="match status" value="2"/>
</dbReference>
<keyword evidence="3" id="KW-0597">Phosphoprotein</keyword>
<dbReference type="InterPro" id="IPR008984">
    <property type="entry name" value="SMAD_FHA_dom_sf"/>
</dbReference>
<feature type="compositionally biased region" description="Basic and acidic residues" evidence="9">
    <location>
        <begin position="170"/>
        <end position="181"/>
    </location>
</feature>
<keyword evidence="8 10" id="KW-0472">Membrane</keyword>
<dbReference type="eggNOG" id="COG0842">
    <property type="taxonomic scope" value="Bacteria"/>
</dbReference>
<dbReference type="Pfam" id="PF00005">
    <property type="entry name" value="ABC_tran"/>
    <property type="match status" value="1"/>
</dbReference>
<evidence type="ECO:0000256" key="4">
    <source>
        <dbReference type="ARBA" id="ARBA00022692"/>
    </source>
</evidence>
<feature type="transmembrane region" description="Helical" evidence="10">
    <location>
        <begin position="614"/>
        <end position="631"/>
    </location>
</feature>
<evidence type="ECO:0000256" key="7">
    <source>
        <dbReference type="ARBA" id="ARBA00022989"/>
    </source>
</evidence>
<dbReference type="InterPro" id="IPR003593">
    <property type="entry name" value="AAA+_ATPase"/>
</dbReference>
<dbReference type="eggNOG" id="COG1716">
    <property type="taxonomic scope" value="Bacteria"/>
</dbReference>
<dbReference type="Pfam" id="PF01061">
    <property type="entry name" value="ABC2_membrane"/>
    <property type="match status" value="1"/>
</dbReference>
<dbReference type="InterPro" id="IPR013525">
    <property type="entry name" value="ABC2_TM"/>
</dbReference>
<dbReference type="InterPro" id="IPR050352">
    <property type="entry name" value="ABCG_transporters"/>
</dbReference>
<feature type="transmembrane region" description="Helical" evidence="10">
    <location>
        <begin position="692"/>
        <end position="715"/>
    </location>
</feature>
<keyword evidence="2" id="KW-0813">Transport</keyword>
<evidence type="ECO:0000256" key="9">
    <source>
        <dbReference type="SAM" id="MobiDB-lite"/>
    </source>
</evidence>
<dbReference type="AlphaFoldDB" id="E3IVU1"/>
<dbReference type="InParanoid" id="E3IVU1"/>
<dbReference type="InterPro" id="IPR003439">
    <property type="entry name" value="ABC_transporter-like_ATP-bd"/>
</dbReference>
<dbReference type="InterPro" id="IPR000253">
    <property type="entry name" value="FHA_dom"/>
</dbReference>
<dbReference type="PROSITE" id="PS50006">
    <property type="entry name" value="FHA_DOMAIN"/>
    <property type="match status" value="2"/>
</dbReference>
<feature type="region of interest" description="Disordered" evidence="9">
    <location>
        <begin position="95"/>
        <end position="192"/>
    </location>
</feature>
<evidence type="ECO:0000256" key="8">
    <source>
        <dbReference type="ARBA" id="ARBA00023136"/>
    </source>
</evidence>
<dbReference type="OrthoDB" id="9804819at2"/>
<keyword evidence="4 10" id="KW-0812">Transmembrane</keyword>
<evidence type="ECO:0000256" key="5">
    <source>
        <dbReference type="ARBA" id="ARBA00022741"/>
    </source>
</evidence>
<dbReference type="InterPro" id="IPR027417">
    <property type="entry name" value="P-loop_NTPase"/>
</dbReference>
<keyword evidence="5" id="KW-0547">Nucleotide-binding</keyword>
<dbReference type="Pfam" id="PF00498">
    <property type="entry name" value="FHA"/>
    <property type="match status" value="2"/>
</dbReference>
<evidence type="ECO:0000256" key="3">
    <source>
        <dbReference type="ARBA" id="ARBA00022553"/>
    </source>
</evidence>
<evidence type="ECO:0000256" key="1">
    <source>
        <dbReference type="ARBA" id="ARBA00004141"/>
    </source>
</evidence>
<evidence type="ECO:0000259" key="12">
    <source>
        <dbReference type="PROSITE" id="PS50893"/>
    </source>
</evidence>
<dbReference type="PANTHER" id="PTHR48041:SF139">
    <property type="entry name" value="PROTEIN SCARLET"/>
    <property type="match status" value="1"/>
</dbReference>
<dbReference type="GO" id="GO:0140359">
    <property type="term" value="F:ABC-type transporter activity"/>
    <property type="evidence" value="ECO:0007669"/>
    <property type="project" value="InterPro"/>
</dbReference>
<evidence type="ECO:0000313" key="13">
    <source>
        <dbReference type="EMBL" id="ADP83743.1"/>
    </source>
</evidence>
<dbReference type="GO" id="GO:0016887">
    <property type="term" value="F:ATP hydrolysis activity"/>
    <property type="evidence" value="ECO:0007669"/>
    <property type="project" value="InterPro"/>
</dbReference>
<dbReference type="GO" id="GO:0005524">
    <property type="term" value="F:ATP binding"/>
    <property type="evidence" value="ECO:0007669"/>
    <property type="project" value="UniProtKB-KW"/>
</dbReference>
<dbReference type="GO" id="GO:0016020">
    <property type="term" value="C:membrane"/>
    <property type="evidence" value="ECO:0007669"/>
    <property type="project" value="UniProtKB-SubCell"/>
</dbReference>
<dbReference type="CDD" id="cd00060">
    <property type="entry name" value="FHA"/>
    <property type="match status" value="2"/>
</dbReference>
<dbReference type="STRING" id="298654.FraEuI1c_5759"/>
<feature type="domain" description="FHA" evidence="11">
    <location>
        <begin position="24"/>
        <end position="72"/>
    </location>
</feature>
<protein>
    <submittedName>
        <fullName evidence="13">FHA modulated ABC efflux pump with fused ATPase and integral membrane subunits</fullName>
    </submittedName>
</protein>
<gene>
    <name evidence="13" type="ordered locus">FraEuI1c_5759</name>
</gene>
<comment type="subcellular location">
    <subcellularLocation>
        <location evidence="1">Membrane</location>
        <topology evidence="1">Multi-pass membrane protein</topology>
    </subcellularLocation>
</comment>
<accession>E3IVU1</accession>
<feature type="domain" description="ABC transporter" evidence="12">
    <location>
        <begin position="269"/>
        <end position="508"/>
    </location>
</feature>
<keyword evidence="7 10" id="KW-1133">Transmembrane helix</keyword>
<keyword evidence="6" id="KW-0067">ATP-binding</keyword>
<dbReference type="FunFam" id="3.40.50.300:FF:000474">
    <property type="entry name" value="Putative ABC transporter ATP-binding subunit"/>
    <property type="match status" value="1"/>
</dbReference>
<evidence type="ECO:0000256" key="2">
    <source>
        <dbReference type="ARBA" id="ARBA00022448"/>
    </source>
</evidence>
<evidence type="ECO:0000256" key="6">
    <source>
        <dbReference type="ARBA" id="ARBA00022840"/>
    </source>
</evidence>
<feature type="domain" description="FHA" evidence="11">
    <location>
        <begin position="191"/>
        <end position="240"/>
    </location>
</feature>
<dbReference type="Proteomes" id="UP000002484">
    <property type="component" value="Chromosome"/>
</dbReference>
<dbReference type="KEGG" id="fri:FraEuI1c_5759"/>
<dbReference type="FunCoup" id="E3IVU1">
    <property type="interactions" value="12"/>
</dbReference>
<dbReference type="SUPFAM" id="SSF52540">
    <property type="entry name" value="P-loop containing nucleoside triphosphate hydrolases"/>
    <property type="match status" value="1"/>
</dbReference>
<keyword evidence="14" id="KW-1185">Reference proteome</keyword>
<feature type="compositionally biased region" description="Basic and acidic residues" evidence="9">
    <location>
        <begin position="140"/>
        <end position="149"/>
    </location>
</feature>
<dbReference type="eggNOG" id="COG1131">
    <property type="taxonomic scope" value="Bacteria"/>
</dbReference>
<feature type="transmembrane region" description="Helical" evidence="10">
    <location>
        <begin position="727"/>
        <end position="747"/>
    </location>
</feature>
<organism evidence="13 14">
    <name type="scientific">Pseudofrankia inefficax (strain DSM 45817 / CECT 9037 / DDB 130130 / EuI1c)</name>
    <name type="common">Frankia inefficax</name>
    <dbReference type="NCBI Taxonomy" id="298654"/>
    <lineage>
        <taxon>Bacteria</taxon>
        <taxon>Bacillati</taxon>
        <taxon>Actinomycetota</taxon>
        <taxon>Actinomycetes</taxon>
        <taxon>Frankiales</taxon>
        <taxon>Frankiaceae</taxon>
        <taxon>Pseudofrankia</taxon>
    </lineage>
</organism>
<reference evidence="13 14" key="1">
    <citation type="submission" date="2010-10" db="EMBL/GenBank/DDBJ databases">
        <title>Complete sequence of Frankia sp. EuI1c.</title>
        <authorList>
            <consortium name="US DOE Joint Genome Institute"/>
            <person name="Lucas S."/>
            <person name="Copeland A."/>
            <person name="Lapidus A."/>
            <person name="Cheng J.-F."/>
            <person name="Bruce D."/>
            <person name="Goodwin L."/>
            <person name="Pitluck S."/>
            <person name="Chertkov O."/>
            <person name="Detter J.C."/>
            <person name="Han C."/>
            <person name="Tapia R."/>
            <person name="Land M."/>
            <person name="Hauser L."/>
            <person name="Jeffries C."/>
            <person name="Kyrpides N."/>
            <person name="Ivanova N."/>
            <person name="Mikhailova N."/>
            <person name="Beauchemin N."/>
            <person name="Sen A."/>
            <person name="Sur S.A."/>
            <person name="Gtari M."/>
            <person name="Wall L."/>
            <person name="Tisa L."/>
            <person name="Woyke T."/>
        </authorList>
    </citation>
    <scope>NUCLEOTIDE SEQUENCE [LARGE SCALE GENOMIC DNA]</scope>
    <source>
        <strain evidence="14">DSM 45817 / CECT 9037 / EuI1c</strain>
    </source>
</reference>
<dbReference type="SMART" id="SM00240">
    <property type="entry name" value="FHA"/>
    <property type="match status" value="2"/>
</dbReference>
<dbReference type="RefSeq" id="WP_013426861.1">
    <property type="nucleotide sequence ID" value="NC_014666.1"/>
</dbReference>
<evidence type="ECO:0000313" key="14">
    <source>
        <dbReference type="Proteomes" id="UP000002484"/>
    </source>
</evidence>
<dbReference type="Gene3D" id="3.40.50.300">
    <property type="entry name" value="P-loop containing nucleotide triphosphate hydrolases"/>
    <property type="match status" value="1"/>
</dbReference>
<proteinExistence type="predicted"/>
<dbReference type="PANTHER" id="PTHR48041">
    <property type="entry name" value="ABC TRANSPORTER G FAMILY MEMBER 28"/>
    <property type="match status" value="1"/>
</dbReference>
<dbReference type="SMART" id="SM00382">
    <property type="entry name" value="AAA"/>
    <property type="match status" value="1"/>
</dbReference>
<feature type="compositionally biased region" description="Polar residues" evidence="9">
    <location>
        <begin position="182"/>
        <end position="191"/>
    </location>
</feature>